<proteinExistence type="predicted"/>
<keyword evidence="3" id="KW-1185">Reference proteome</keyword>
<keyword evidence="1" id="KW-0732">Signal</keyword>
<evidence type="ECO:0000313" key="2">
    <source>
        <dbReference type="EMBL" id="PSS18499.1"/>
    </source>
</evidence>
<organism evidence="2 3">
    <name type="scientific">Amorphotheca resinae ATCC 22711</name>
    <dbReference type="NCBI Taxonomy" id="857342"/>
    <lineage>
        <taxon>Eukaryota</taxon>
        <taxon>Fungi</taxon>
        <taxon>Dikarya</taxon>
        <taxon>Ascomycota</taxon>
        <taxon>Pezizomycotina</taxon>
        <taxon>Leotiomycetes</taxon>
        <taxon>Helotiales</taxon>
        <taxon>Amorphothecaceae</taxon>
        <taxon>Amorphotheca</taxon>
    </lineage>
</organism>
<evidence type="ECO:0008006" key="4">
    <source>
        <dbReference type="Google" id="ProtNLM"/>
    </source>
</evidence>
<dbReference type="RefSeq" id="XP_024720851.1">
    <property type="nucleotide sequence ID" value="XM_024865000.1"/>
</dbReference>
<feature type="chain" id="PRO_5015544895" description="Secreted protein" evidence="1">
    <location>
        <begin position="19"/>
        <end position="221"/>
    </location>
</feature>
<evidence type="ECO:0000313" key="3">
    <source>
        <dbReference type="Proteomes" id="UP000241818"/>
    </source>
</evidence>
<dbReference type="AlphaFoldDB" id="A0A2T3B1T2"/>
<protein>
    <recommendedName>
        <fullName evidence="4">Secreted protein</fullName>
    </recommendedName>
</protein>
<dbReference type="Proteomes" id="UP000241818">
    <property type="component" value="Unassembled WGS sequence"/>
</dbReference>
<name>A0A2T3B1T2_AMORE</name>
<dbReference type="GeneID" id="36573081"/>
<dbReference type="EMBL" id="KZ679011">
    <property type="protein sequence ID" value="PSS18499.1"/>
    <property type="molecule type" value="Genomic_DNA"/>
</dbReference>
<sequence>MIVTVSVIVILVVCRALCAVLSNLCTCCRYWLCSFVQGPAICLSRLVSCVATIAVKMYPPSFQPPLADPRTMEPLPSRYTKRGGTILCPYNPAKDFLRLRRAEDVKVRRRRMGRESKRCGDLLSRLAWRGQRIRGNRAFDWRGVQRIPEAIRALMPGERGTGYRVTLFEVGRSEGCCGYCIGAVAPPHELAPMGQRQRIDSGPSPRQCPLLQVSVVAIASR</sequence>
<reference evidence="2 3" key="1">
    <citation type="journal article" date="2018" name="New Phytol.">
        <title>Comparative genomics and transcriptomics depict ericoid mycorrhizal fungi as versatile saprotrophs and plant mutualists.</title>
        <authorList>
            <person name="Martino E."/>
            <person name="Morin E."/>
            <person name="Grelet G.A."/>
            <person name="Kuo A."/>
            <person name="Kohler A."/>
            <person name="Daghino S."/>
            <person name="Barry K.W."/>
            <person name="Cichocki N."/>
            <person name="Clum A."/>
            <person name="Dockter R.B."/>
            <person name="Hainaut M."/>
            <person name="Kuo R.C."/>
            <person name="LaButti K."/>
            <person name="Lindahl B.D."/>
            <person name="Lindquist E.A."/>
            <person name="Lipzen A."/>
            <person name="Khouja H.R."/>
            <person name="Magnuson J."/>
            <person name="Murat C."/>
            <person name="Ohm R.A."/>
            <person name="Singer S.W."/>
            <person name="Spatafora J.W."/>
            <person name="Wang M."/>
            <person name="Veneault-Fourrey C."/>
            <person name="Henrissat B."/>
            <person name="Grigoriev I.V."/>
            <person name="Martin F.M."/>
            <person name="Perotto S."/>
        </authorList>
    </citation>
    <scope>NUCLEOTIDE SEQUENCE [LARGE SCALE GENOMIC DNA]</scope>
    <source>
        <strain evidence="2 3">ATCC 22711</strain>
    </source>
</reference>
<gene>
    <name evidence="2" type="ORF">M430DRAFT_240231</name>
</gene>
<feature type="signal peptide" evidence="1">
    <location>
        <begin position="1"/>
        <end position="18"/>
    </location>
</feature>
<evidence type="ECO:0000256" key="1">
    <source>
        <dbReference type="SAM" id="SignalP"/>
    </source>
</evidence>
<dbReference type="InParanoid" id="A0A2T3B1T2"/>
<accession>A0A2T3B1T2</accession>